<accession>A0ABN2YSH8</accession>
<organism evidence="1 2">
    <name type="scientific">Streptomyces synnematoformans</name>
    <dbReference type="NCBI Taxonomy" id="415721"/>
    <lineage>
        <taxon>Bacteria</taxon>
        <taxon>Bacillati</taxon>
        <taxon>Actinomycetota</taxon>
        <taxon>Actinomycetes</taxon>
        <taxon>Kitasatosporales</taxon>
        <taxon>Streptomycetaceae</taxon>
        <taxon>Streptomyces</taxon>
    </lineage>
</organism>
<proteinExistence type="predicted"/>
<sequence length="67" mass="7448">MHVGRGSAVQDHVALAEIELCGELIIAATSAPEERLSEDRIDEVLRVEAARRGADRDRRRGRQEITP</sequence>
<dbReference type="Proteomes" id="UP001500443">
    <property type="component" value="Unassembled WGS sequence"/>
</dbReference>
<comment type="caution">
    <text evidence="1">The sequence shown here is derived from an EMBL/GenBank/DDBJ whole genome shotgun (WGS) entry which is preliminary data.</text>
</comment>
<protein>
    <submittedName>
        <fullName evidence="1">Uncharacterized protein</fullName>
    </submittedName>
</protein>
<reference evidence="1 2" key="1">
    <citation type="journal article" date="2019" name="Int. J. Syst. Evol. Microbiol.">
        <title>The Global Catalogue of Microorganisms (GCM) 10K type strain sequencing project: providing services to taxonomists for standard genome sequencing and annotation.</title>
        <authorList>
            <consortium name="The Broad Institute Genomics Platform"/>
            <consortium name="The Broad Institute Genome Sequencing Center for Infectious Disease"/>
            <person name="Wu L."/>
            <person name="Ma J."/>
        </authorList>
    </citation>
    <scope>NUCLEOTIDE SEQUENCE [LARGE SCALE GENOMIC DNA]</scope>
    <source>
        <strain evidence="1 2">JCM 15481</strain>
    </source>
</reference>
<dbReference type="EMBL" id="BAAAPF010000132">
    <property type="protein sequence ID" value="GAA2130690.1"/>
    <property type="molecule type" value="Genomic_DNA"/>
</dbReference>
<name>A0ABN2YSH8_9ACTN</name>
<keyword evidence="2" id="KW-1185">Reference proteome</keyword>
<evidence type="ECO:0000313" key="2">
    <source>
        <dbReference type="Proteomes" id="UP001500443"/>
    </source>
</evidence>
<evidence type="ECO:0000313" key="1">
    <source>
        <dbReference type="EMBL" id="GAA2130690.1"/>
    </source>
</evidence>
<gene>
    <name evidence="1" type="ORF">GCM10009802_38720</name>
</gene>